<evidence type="ECO:0000313" key="1">
    <source>
        <dbReference type="EMBL" id="KAK3065272.1"/>
    </source>
</evidence>
<proteinExistence type="predicted"/>
<keyword evidence="2" id="KW-1185">Reference proteome</keyword>
<evidence type="ECO:0000313" key="2">
    <source>
        <dbReference type="Proteomes" id="UP001186974"/>
    </source>
</evidence>
<organism evidence="1 2">
    <name type="scientific">Coniosporium uncinatum</name>
    <dbReference type="NCBI Taxonomy" id="93489"/>
    <lineage>
        <taxon>Eukaryota</taxon>
        <taxon>Fungi</taxon>
        <taxon>Dikarya</taxon>
        <taxon>Ascomycota</taxon>
        <taxon>Pezizomycotina</taxon>
        <taxon>Dothideomycetes</taxon>
        <taxon>Dothideomycetes incertae sedis</taxon>
        <taxon>Coniosporium</taxon>
    </lineage>
</organism>
<accession>A0ACC3DCZ3</accession>
<gene>
    <name evidence="1" type="ORF">LTS18_003146</name>
</gene>
<sequence>MTALLGKIFQAFVVSEFIRGLLGSAVSRCHIVVPSNYITLGAEIVSLFLATLILLYQSGSIRTFFSAIRLGSTGQSYREHAKVHLAYATPGLLFIAERVWSRVALHYAPSALRAATTFELLLVAIFHHVLVQRQNARYSWFSIVALSIGLAFIRTPHTFIGQILTGSKTEIVTAIGLENGWEATLGAFLSVLIVVAAATKSVCTETVLKCETRAFVAQKFWLYWYNMLSTAILALVWDGTPKSSSADGEASNALCHKSRVFLYLVMLFAATATIIIDANLLQIRDNPTKNVGLAATVVVLISTELILFPATQADILASSTIFGAGMVAVTAWTYNHFRQTPSVNVSYSLLPQVASEDGQSEPQPEKAENKNNNTIWTLPTPTTEKVFGAFGVVSVLAILASLFHSSTHLPVSKTYTKDIKRFFNPNNIEPAVWGETENPIHCIEEFVKREDIHLKSSKLIDWEIVHPRKSECPVYPVPDGGIYFHVYWRGDWRPFNALVIEAWLATQRLVDGHKLIYWYEDSQPYSQDLERFATGEYGKYVEFRALDRLKEAEGTCMAEMREWIDAEYQKEINLGVTTQSDLLRNLLLSKYGGIWIDADTLPMRDLTPLIRSGPAACGVSSRLHPHIFTDLADIALAQLQSDQWNTNLFVMGPPSAIGRKVIETTCRLPFDEALYNQTEFGMVIKPNMHYWLYVDAMLKHCALPEINCGINRQPIAFTDGQYFAGPRQEFVKPCDNGTVEEFGRVPDGLRGLWTYHSRIGHHGDECMLEGSGTVAVAIRKRIGEMLELGLDTRGRSIYPGVGINYTGSEHELQGCQDDVNNMIPWLESRGFPSSSHDMVVLTDARDPSGPFYPTGHNILAAMDWLVSEPNCSLFLHYSGHGGQVRDQDTQGGTGINDTICPVDFAERGQITSDTLHRHLVSRLPSSSVLHVLFDCCHSGSAVELPFVYRTDDDGNINLVDNIKEGMQLAAEATHLIQGGFSMRNVDAARHLYAGATDFFRGLLRQEEQEGRDAGGGREGEGLDDQEHFVEEWGREERSVFMFSGCKDEQTSADAFIAGKHVGAMSWSFLQTMKLENSWQMSYIEILMNSRALLKQQYSQIPQLSCGYQFDLNKPMKV</sequence>
<reference evidence="1" key="1">
    <citation type="submission" date="2024-09" db="EMBL/GenBank/DDBJ databases">
        <title>Black Yeasts Isolated from many extreme environments.</title>
        <authorList>
            <person name="Coleine C."/>
            <person name="Stajich J.E."/>
            <person name="Selbmann L."/>
        </authorList>
    </citation>
    <scope>NUCLEOTIDE SEQUENCE</scope>
    <source>
        <strain evidence="1">CCFEE 5737</strain>
    </source>
</reference>
<protein>
    <submittedName>
        <fullName evidence="1">Uncharacterized protein</fullName>
    </submittedName>
</protein>
<comment type="caution">
    <text evidence="1">The sequence shown here is derived from an EMBL/GenBank/DDBJ whole genome shotgun (WGS) entry which is preliminary data.</text>
</comment>
<name>A0ACC3DCZ3_9PEZI</name>
<dbReference type="EMBL" id="JAWDJW010006341">
    <property type="protein sequence ID" value="KAK3065272.1"/>
    <property type="molecule type" value="Genomic_DNA"/>
</dbReference>
<dbReference type="Proteomes" id="UP001186974">
    <property type="component" value="Unassembled WGS sequence"/>
</dbReference>